<evidence type="ECO:0000313" key="3">
    <source>
        <dbReference type="Proteomes" id="UP000257039"/>
    </source>
</evidence>
<dbReference type="Proteomes" id="UP000257039">
    <property type="component" value="Unassembled WGS sequence"/>
</dbReference>
<dbReference type="EMBL" id="NDXW01000001">
    <property type="protein sequence ID" value="RDH43487.1"/>
    <property type="molecule type" value="Genomic_DNA"/>
</dbReference>
<comment type="caution">
    <text evidence="2">The sequence shown here is derived from an EMBL/GenBank/DDBJ whole genome shotgun (WGS) entry which is preliminary data.</text>
</comment>
<dbReference type="RefSeq" id="WP_027709652.1">
    <property type="nucleotide sequence ID" value="NZ_JAEVHG010000008.1"/>
</dbReference>
<dbReference type="NCBIfam" id="NF003507">
    <property type="entry name" value="PRK05170.2-5"/>
    <property type="match status" value="1"/>
</dbReference>
<proteinExistence type="inferred from homology"/>
<comment type="similarity">
    <text evidence="1">Belongs to the UPF0260 family.</text>
</comment>
<accession>A0A4P9VM93</accession>
<organism evidence="2 3">
    <name type="scientific">Zooshikella ganghwensis</name>
    <dbReference type="NCBI Taxonomy" id="202772"/>
    <lineage>
        <taxon>Bacteria</taxon>
        <taxon>Pseudomonadati</taxon>
        <taxon>Pseudomonadota</taxon>
        <taxon>Gammaproteobacteria</taxon>
        <taxon>Oceanospirillales</taxon>
        <taxon>Zooshikellaceae</taxon>
        <taxon>Zooshikella</taxon>
    </lineage>
</organism>
<reference evidence="2 3" key="1">
    <citation type="submission" date="2017-04" db="EMBL/GenBank/DDBJ databases">
        <title>Draft genome sequence of Zooshikella ganghwensis VG4 isolated from Red Sea sediments.</title>
        <authorList>
            <person name="Rehman Z."/>
            <person name="Alam I."/>
            <person name="Kamau A."/>
            <person name="Bajic V."/>
            <person name="Leiknes T."/>
        </authorList>
    </citation>
    <scope>NUCLEOTIDE SEQUENCE [LARGE SCALE GENOMIC DNA]</scope>
    <source>
        <strain evidence="2 3">VG4</strain>
    </source>
</reference>
<sequence length="150" mass="17395">MSDIVIPFWQQKSLKQFSKAEWESVCDGCGLCCLHKLEDEDDGQVYYTQIACRLLDDDSCRCQEYEHRTQHIPECTVLSPEYIEEFHWLPPTCAYRLLAEGKPLPGWHPLVTGQADSVHEEGVSVRGKTLCETQVAEEDWQEYLIRWVDS</sequence>
<name>A0A4P9VM93_9GAMM</name>
<dbReference type="AlphaFoldDB" id="A0A4P9VM93"/>
<protein>
    <recommendedName>
        <fullName evidence="1">UPF0260 protein B9G39_08565</fullName>
    </recommendedName>
</protein>
<dbReference type="Pfam" id="PF03692">
    <property type="entry name" value="CxxCxxCC"/>
    <property type="match status" value="1"/>
</dbReference>
<dbReference type="NCBIfam" id="NF003501">
    <property type="entry name" value="PRK05170.1-5"/>
    <property type="match status" value="1"/>
</dbReference>
<dbReference type="PANTHER" id="PTHR37421:SF1">
    <property type="entry name" value="UPF0260 PROTEIN YCGN"/>
    <property type="match status" value="1"/>
</dbReference>
<evidence type="ECO:0000256" key="1">
    <source>
        <dbReference type="HAMAP-Rule" id="MF_00676"/>
    </source>
</evidence>
<evidence type="ECO:0000313" key="2">
    <source>
        <dbReference type="EMBL" id="RDH43487.1"/>
    </source>
</evidence>
<dbReference type="PIRSF" id="PIRSF006173">
    <property type="entry name" value="UCP006173"/>
    <property type="match status" value="1"/>
</dbReference>
<dbReference type="HAMAP" id="MF_00676">
    <property type="entry name" value="UPF0260"/>
    <property type="match status" value="1"/>
</dbReference>
<dbReference type="InterPro" id="IPR008228">
    <property type="entry name" value="UCP006173"/>
</dbReference>
<dbReference type="PANTHER" id="PTHR37421">
    <property type="entry name" value="UPF0260 PROTEIN YCGN"/>
    <property type="match status" value="1"/>
</dbReference>
<dbReference type="InterPro" id="IPR005358">
    <property type="entry name" value="Puta_zinc/iron-chelating_dom"/>
</dbReference>
<keyword evidence="3" id="KW-1185">Reference proteome</keyword>
<gene>
    <name evidence="2" type="ORF">B9G39_08565</name>
</gene>